<feature type="compositionally biased region" description="Basic and acidic residues" evidence="5">
    <location>
        <begin position="660"/>
        <end position="674"/>
    </location>
</feature>
<feature type="transmembrane region" description="Helical" evidence="6">
    <location>
        <begin position="412"/>
        <end position="434"/>
    </location>
</feature>
<protein>
    <recommendedName>
        <fullName evidence="7">Polycystin cation channel PKD1/PKD2 domain-containing protein</fullName>
    </recommendedName>
</protein>
<feature type="transmembrane region" description="Helical" evidence="6">
    <location>
        <begin position="266"/>
        <end position="288"/>
    </location>
</feature>
<dbReference type="InterPro" id="IPR051223">
    <property type="entry name" value="Polycystin"/>
</dbReference>
<feature type="transmembrane region" description="Helical" evidence="6">
    <location>
        <begin position="300"/>
        <end position="323"/>
    </location>
</feature>
<evidence type="ECO:0000313" key="9">
    <source>
        <dbReference type="Proteomes" id="UP000005238"/>
    </source>
</evidence>
<reference evidence="9" key="1">
    <citation type="journal article" date="2006" name="Science">
        <title>Phytophthora genome sequences uncover evolutionary origins and mechanisms of pathogenesis.</title>
        <authorList>
            <person name="Tyler B.M."/>
            <person name="Tripathy S."/>
            <person name="Zhang X."/>
            <person name="Dehal P."/>
            <person name="Jiang R.H."/>
            <person name="Aerts A."/>
            <person name="Arredondo F.D."/>
            <person name="Baxter L."/>
            <person name="Bensasson D."/>
            <person name="Beynon J.L."/>
            <person name="Chapman J."/>
            <person name="Damasceno C.M."/>
            <person name="Dorrance A.E."/>
            <person name="Dou D."/>
            <person name="Dickerman A.W."/>
            <person name="Dubchak I.L."/>
            <person name="Garbelotto M."/>
            <person name="Gijzen M."/>
            <person name="Gordon S.G."/>
            <person name="Govers F."/>
            <person name="Grunwald N.J."/>
            <person name="Huang W."/>
            <person name="Ivors K.L."/>
            <person name="Jones R.W."/>
            <person name="Kamoun S."/>
            <person name="Krampis K."/>
            <person name="Lamour K.H."/>
            <person name="Lee M.K."/>
            <person name="McDonald W.H."/>
            <person name="Medina M."/>
            <person name="Meijer H.J."/>
            <person name="Nordberg E.K."/>
            <person name="Maclean D.J."/>
            <person name="Ospina-Giraldo M.D."/>
            <person name="Morris P.F."/>
            <person name="Phuntumart V."/>
            <person name="Putnam N.H."/>
            <person name="Rash S."/>
            <person name="Rose J.K."/>
            <person name="Sakihama Y."/>
            <person name="Salamov A.A."/>
            <person name="Savidor A."/>
            <person name="Scheuring C.F."/>
            <person name="Smith B.M."/>
            <person name="Sobral B.W."/>
            <person name="Terry A."/>
            <person name="Torto-Alalibo T.A."/>
            <person name="Win J."/>
            <person name="Xu Z."/>
            <person name="Zhang H."/>
            <person name="Grigoriev I.V."/>
            <person name="Rokhsar D.S."/>
            <person name="Boore J.L."/>
        </authorList>
    </citation>
    <scope>NUCLEOTIDE SEQUENCE [LARGE SCALE GENOMIC DNA]</scope>
    <source>
        <strain evidence="9">Pr102</strain>
    </source>
</reference>
<dbReference type="VEuPathDB" id="FungiDB:KRP22_2756"/>
<evidence type="ECO:0000256" key="2">
    <source>
        <dbReference type="ARBA" id="ARBA00022692"/>
    </source>
</evidence>
<name>H3H0N9_PHYRM</name>
<dbReference type="PANTHER" id="PTHR10877:SF183">
    <property type="entry name" value="AT14535P-RELATED"/>
    <property type="match status" value="1"/>
</dbReference>
<dbReference type="VEuPathDB" id="FungiDB:KRP23_3994"/>
<comment type="subcellular location">
    <subcellularLocation>
        <location evidence="1">Membrane</location>
        <topology evidence="1">Multi-pass membrane protein</topology>
    </subcellularLocation>
</comment>
<evidence type="ECO:0000313" key="8">
    <source>
        <dbReference type="EnsemblProtists" id="Phyra83738"/>
    </source>
</evidence>
<dbReference type="Pfam" id="PF08016">
    <property type="entry name" value="PKD_channel"/>
    <property type="match status" value="1"/>
</dbReference>
<dbReference type="STRING" id="164328.H3H0N9"/>
<dbReference type="OMA" id="SHINIVM"/>
<dbReference type="AlphaFoldDB" id="H3H0N9"/>
<keyword evidence="4 6" id="KW-0472">Membrane</keyword>
<reference evidence="8" key="2">
    <citation type="submission" date="2015-06" db="UniProtKB">
        <authorList>
            <consortium name="EnsemblProtists"/>
        </authorList>
    </citation>
    <scope>IDENTIFICATION</scope>
    <source>
        <strain evidence="8">Pr102</strain>
    </source>
</reference>
<dbReference type="Gene3D" id="1.10.287.70">
    <property type="match status" value="1"/>
</dbReference>
<dbReference type="EnsemblProtists" id="Phyra83738">
    <property type="protein sequence ID" value="Phyra83738"/>
    <property type="gene ID" value="Phyra83738"/>
</dbReference>
<sequence>MKLQHVDEGWQHADSPAMLESQKTNDKSLIASDGLKALRHDRELTRAVLRVPLPMLYFIFYILVLVVHIPASGLYKQNNALSTTLAAAATQWSGSPMLFYNIKNMSDVFQWLELTLVPSVFVTQDYNSNDLPVGQWGRIALHNQVLGAIQLATTYGAQESCDNQKFLREIYPTCFNTEESVTNTTLMSVTLNSTDAVDYIKSLQESGSWLDDSTETLEVTIVTYNGEISSYGVTKLTLEFQEGGFINLSSSSTGAISAPYLKTRAFVADATFGVCFVLVLAGQLVRLWQNRRHLGAHLKNFWHFVDYAATVLVVAFYVVWGLIVSTTSSSSFRTNIASFSSASADWASDDVMAESLASIISSLEHIGRLTTVLRILATVTILFLGIRILDTFRFHPRLNVLSHTISSSLHKFASFLVVFMIVVVTFALSGHFIFGDRADEFSSIKASLESCINILFGNFDYSAVEGLIVPVSIIYYWGYLIVSNLILLNMMLAIVLDTYEEVSEEAYNDKTITSMGRMVRIATYDMLLWLCDVPSRGCRQKRHRLSRWQTDELDSRDLLRREVVFQGRIRPDVLEAVLEALEHVAGEKEQTKTPLILTSLKLQSMFFSAHVTDEEAEATIDYLLHGLLPLVDEDKDAEEERKLSKRQRKKQKHTASSARRASEEAALGEDRPCERFTNTDVQQLNERMAALERKLELVLAHLESK</sequence>
<dbReference type="HOGENOM" id="CLU_019292_0_0_1"/>
<evidence type="ECO:0000256" key="1">
    <source>
        <dbReference type="ARBA" id="ARBA00004141"/>
    </source>
</evidence>
<evidence type="ECO:0000256" key="5">
    <source>
        <dbReference type="SAM" id="MobiDB-lite"/>
    </source>
</evidence>
<feature type="region of interest" description="Disordered" evidence="5">
    <location>
        <begin position="638"/>
        <end position="679"/>
    </location>
</feature>
<evidence type="ECO:0000256" key="3">
    <source>
        <dbReference type="ARBA" id="ARBA00022989"/>
    </source>
</evidence>
<dbReference type="InParanoid" id="H3H0N9"/>
<keyword evidence="2 6" id="KW-0812">Transmembrane</keyword>
<keyword evidence="9" id="KW-1185">Reference proteome</keyword>
<keyword evidence="3 6" id="KW-1133">Transmembrane helix</keyword>
<dbReference type="InterPro" id="IPR013122">
    <property type="entry name" value="PKD1_2_channel"/>
</dbReference>
<proteinExistence type="predicted"/>
<evidence type="ECO:0000256" key="4">
    <source>
        <dbReference type="ARBA" id="ARBA00023136"/>
    </source>
</evidence>
<feature type="transmembrane region" description="Helical" evidence="6">
    <location>
        <begin position="372"/>
        <end position="392"/>
    </location>
</feature>
<dbReference type="GO" id="GO:0016020">
    <property type="term" value="C:membrane"/>
    <property type="evidence" value="ECO:0007669"/>
    <property type="project" value="UniProtKB-SubCell"/>
</dbReference>
<organism evidence="8 9">
    <name type="scientific">Phytophthora ramorum</name>
    <name type="common">Sudden oak death agent</name>
    <dbReference type="NCBI Taxonomy" id="164328"/>
    <lineage>
        <taxon>Eukaryota</taxon>
        <taxon>Sar</taxon>
        <taxon>Stramenopiles</taxon>
        <taxon>Oomycota</taxon>
        <taxon>Peronosporomycetes</taxon>
        <taxon>Peronosporales</taxon>
        <taxon>Peronosporaceae</taxon>
        <taxon>Phytophthora</taxon>
    </lineage>
</organism>
<feature type="transmembrane region" description="Helical" evidence="6">
    <location>
        <begin position="55"/>
        <end position="75"/>
    </location>
</feature>
<feature type="transmembrane region" description="Helical" evidence="6">
    <location>
        <begin position="474"/>
        <end position="496"/>
    </location>
</feature>
<dbReference type="PANTHER" id="PTHR10877">
    <property type="entry name" value="POLYCYSTIN FAMILY MEMBER"/>
    <property type="match status" value="1"/>
</dbReference>
<accession>H3H0N9</accession>
<evidence type="ECO:0000256" key="6">
    <source>
        <dbReference type="SAM" id="Phobius"/>
    </source>
</evidence>
<evidence type="ECO:0000259" key="7">
    <source>
        <dbReference type="Pfam" id="PF08016"/>
    </source>
</evidence>
<dbReference type="EMBL" id="DS566092">
    <property type="status" value="NOT_ANNOTATED_CDS"/>
    <property type="molecule type" value="Genomic_DNA"/>
</dbReference>
<dbReference type="Proteomes" id="UP000005238">
    <property type="component" value="Unassembled WGS sequence"/>
</dbReference>
<dbReference type="eggNOG" id="KOG3599">
    <property type="taxonomic scope" value="Eukaryota"/>
</dbReference>
<feature type="domain" description="Polycystin cation channel PKD1/PKD2" evidence="7">
    <location>
        <begin position="267"/>
        <end position="502"/>
    </location>
</feature>
<feature type="compositionally biased region" description="Basic residues" evidence="5">
    <location>
        <begin position="643"/>
        <end position="653"/>
    </location>
</feature>